<dbReference type="EMBL" id="JBEZFP010000012">
    <property type="protein sequence ID" value="MEU8133209.1"/>
    <property type="molecule type" value="Genomic_DNA"/>
</dbReference>
<name>A0ABV3DDE6_9ACTN</name>
<comment type="caution">
    <text evidence="1">The sequence shown here is derived from an EMBL/GenBank/DDBJ whole genome shotgun (WGS) entry which is preliminary data.</text>
</comment>
<dbReference type="InterPro" id="IPR029052">
    <property type="entry name" value="Metallo-depent_PP-like"/>
</dbReference>
<dbReference type="Proteomes" id="UP001551482">
    <property type="component" value="Unassembled WGS sequence"/>
</dbReference>
<proteinExistence type="predicted"/>
<organism evidence="1 2">
    <name type="scientific">Streptodolium elevatio</name>
    <dbReference type="NCBI Taxonomy" id="3157996"/>
    <lineage>
        <taxon>Bacteria</taxon>
        <taxon>Bacillati</taxon>
        <taxon>Actinomycetota</taxon>
        <taxon>Actinomycetes</taxon>
        <taxon>Kitasatosporales</taxon>
        <taxon>Streptomycetaceae</taxon>
        <taxon>Streptodolium</taxon>
    </lineage>
</organism>
<dbReference type="RefSeq" id="WP_358350305.1">
    <property type="nucleotide sequence ID" value="NZ_JBEZFP010000012.1"/>
</dbReference>
<evidence type="ECO:0008006" key="3">
    <source>
        <dbReference type="Google" id="ProtNLM"/>
    </source>
</evidence>
<gene>
    <name evidence="1" type="ORF">AB0C36_06835</name>
</gene>
<evidence type="ECO:0000313" key="2">
    <source>
        <dbReference type="Proteomes" id="UP001551482"/>
    </source>
</evidence>
<reference evidence="1 2" key="1">
    <citation type="submission" date="2024-06" db="EMBL/GenBank/DDBJ databases">
        <title>The Natural Products Discovery Center: Release of the First 8490 Sequenced Strains for Exploring Actinobacteria Biosynthetic Diversity.</title>
        <authorList>
            <person name="Kalkreuter E."/>
            <person name="Kautsar S.A."/>
            <person name="Yang D."/>
            <person name="Bader C.D."/>
            <person name="Teijaro C.N."/>
            <person name="Fluegel L."/>
            <person name="Davis C.M."/>
            <person name="Simpson J.R."/>
            <person name="Lauterbach L."/>
            <person name="Steele A.D."/>
            <person name="Gui C."/>
            <person name="Meng S."/>
            <person name="Li G."/>
            <person name="Viehrig K."/>
            <person name="Ye F."/>
            <person name="Su P."/>
            <person name="Kiefer A.F."/>
            <person name="Nichols A."/>
            <person name="Cepeda A.J."/>
            <person name="Yan W."/>
            <person name="Fan B."/>
            <person name="Jiang Y."/>
            <person name="Adhikari A."/>
            <person name="Zheng C.-J."/>
            <person name="Schuster L."/>
            <person name="Cowan T.M."/>
            <person name="Smanski M.J."/>
            <person name="Chevrette M.G."/>
            <person name="De Carvalho L.P.S."/>
            <person name="Shen B."/>
        </authorList>
    </citation>
    <scope>NUCLEOTIDE SEQUENCE [LARGE SCALE GENOMIC DNA]</scope>
    <source>
        <strain evidence="1 2">NPDC048946</strain>
    </source>
</reference>
<sequence length="399" mass="43634">MSELLDELLAKPVGPAVQPRQTDPARDFTKQIELKGDEATVTIRGESFEANEDAATAVLKGQGLDPAEWTVASFRSSEWTMANGETGVSTRFTFARQCANWTGERASIDELLAAIDSTPINLHPGLPLPPGEPHTLIVALGDMQFGKADGDGPAGTLQRTIDCLNKAADLVIEYRLRFRIEHIHVAWLGDHVEGFVSQGGANTARTTLTLSEQIRLTRRVMLHALLLFAPLCQRLTMAAVPGNHGEAVRINGKGVTRYDDSHDTESLIAVKDAADLNPDRFRHAEFYVPDTDELTVVVDCSGTVVAHAHGHQFRTGKHFEWWKGQAFNRESAMHQADVLLAGHLHHELIEADGPRTFIQVPALESESTWWRHAKGPIGAPGLIVAVTKDGRVPVKEVVS</sequence>
<dbReference type="SUPFAM" id="SSF56300">
    <property type="entry name" value="Metallo-dependent phosphatases"/>
    <property type="match status" value="1"/>
</dbReference>
<accession>A0ABV3DDE6</accession>
<evidence type="ECO:0000313" key="1">
    <source>
        <dbReference type="EMBL" id="MEU8133209.1"/>
    </source>
</evidence>
<keyword evidence="2" id="KW-1185">Reference proteome</keyword>
<protein>
    <recommendedName>
        <fullName evidence="3">Endonuclease</fullName>
    </recommendedName>
</protein>